<accession>A0A9P1BKS7</accession>
<reference evidence="1" key="1">
    <citation type="submission" date="2022-10" db="EMBL/GenBank/DDBJ databases">
        <authorList>
            <person name="Chen Y."/>
            <person name="Dougan E. K."/>
            <person name="Chan C."/>
            <person name="Rhodes N."/>
            <person name="Thang M."/>
        </authorList>
    </citation>
    <scope>NUCLEOTIDE SEQUENCE</scope>
</reference>
<dbReference type="AlphaFoldDB" id="A0A9P1BKS7"/>
<dbReference type="EMBL" id="CAMXCT010000125">
    <property type="protein sequence ID" value="CAI3974243.1"/>
    <property type="molecule type" value="Genomic_DNA"/>
</dbReference>
<sequence length="492" mass="54760">MVVYKWVAIRRKPSVEAQIVSGLARGDPIFCAWNPAVGINHSCDISMSSPKRCYKCGCLVPCKIRVDLTKEAEAGSRVVKQDNRAAGQSAVHRTHSGEWMSFASGATACLAAVRHSIPPRRRATAGILSRHARTTANNEDMSHKPRSVYFIVHKNFCDHLLFYEDGHFRHGSQFAFGGSDGHGFWQLEGEESLQLSWRSGPEKTVLRADENGAQSFSSPGVKLEFVAGENLRGKVENSKAARATSRGLVFSSVGNQCLPVVESWLQDPSAADFDVALVFYKEPDSPVLQKLKELAAEVAGMQVFQHEGMKWPNFRYWLELQGGAAEVAATYDYIWVVDDDVRLPTNGICRMFETLREHSQIAFASPSFDKESDGVWRFFDGHHPGCKLRYTNFVECTAPILKSSMLLDPRFQPCLRAVRTGCFIDFCFHPAAGGATDVVAVIDAVQCHHPPRTADYPSEMRQVQDPGQLEMNHFCLGAGLRWHSWKGRGHEI</sequence>
<evidence type="ECO:0000313" key="2">
    <source>
        <dbReference type="EMBL" id="CAL1127618.1"/>
    </source>
</evidence>
<comment type="caution">
    <text evidence="1">The sequence shown here is derived from an EMBL/GenBank/DDBJ whole genome shotgun (WGS) entry which is preliminary data.</text>
</comment>
<reference evidence="2" key="2">
    <citation type="submission" date="2024-04" db="EMBL/GenBank/DDBJ databases">
        <authorList>
            <person name="Chen Y."/>
            <person name="Shah S."/>
            <person name="Dougan E. K."/>
            <person name="Thang M."/>
            <person name="Chan C."/>
        </authorList>
    </citation>
    <scope>NUCLEOTIDE SEQUENCE [LARGE SCALE GENOMIC DNA]</scope>
</reference>
<protein>
    <submittedName>
        <fullName evidence="3">Glycosyltransferase 2-like domain-containing protein</fullName>
    </submittedName>
</protein>
<dbReference type="EMBL" id="CAMXCT020000125">
    <property type="protein sequence ID" value="CAL1127618.1"/>
    <property type="molecule type" value="Genomic_DNA"/>
</dbReference>
<dbReference type="SUPFAM" id="SSF53448">
    <property type="entry name" value="Nucleotide-diphospho-sugar transferases"/>
    <property type="match status" value="1"/>
</dbReference>
<name>A0A9P1BKS7_9DINO</name>
<dbReference type="InterPro" id="IPR029044">
    <property type="entry name" value="Nucleotide-diphossugar_trans"/>
</dbReference>
<keyword evidence="4" id="KW-1185">Reference proteome</keyword>
<organism evidence="1">
    <name type="scientific">Cladocopium goreaui</name>
    <dbReference type="NCBI Taxonomy" id="2562237"/>
    <lineage>
        <taxon>Eukaryota</taxon>
        <taxon>Sar</taxon>
        <taxon>Alveolata</taxon>
        <taxon>Dinophyceae</taxon>
        <taxon>Suessiales</taxon>
        <taxon>Symbiodiniaceae</taxon>
        <taxon>Cladocopium</taxon>
    </lineage>
</organism>
<evidence type="ECO:0000313" key="4">
    <source>
        <dbReference type="Proteomes" id="UP001152797"/>
    </source>
</evidence>
<evidence type="ECO:0000313" key="1">
    <source>
        <dbReference type="EMBL" id="CAI3974243.1"/>
    </source>
</evidence>
<proteinExistence type="predicted"/>
<evidence type="ECO:0000313" key="3">
    <source>
        <dbReference type="EMBL" id="CAL4761555.1"/>
    </source>
</evidence>
<gene>
    <name evidence="1" type="ORF">C1SCF055_LOCUS2663</name>
</gene>
<dbReference type="Proteomes" id="UP001152797">
    <property type="component" value="Unassembled WGS sequence"/>
</dbReference>
<dbReference type="EMBL" id="CAMXCT030000125">
    <property type="protein sequence ID" value="CAL4761555.1"/>
    <property type="molecule type" value="Genomic_DNA"/>
</dbReference>
<dbReference type="OrthoDB" id="514977at2759"/>